<feature type="domain" description="Fibronectin type-III" evidence="11">
    <location>
        <begin position="187"/>
        <end position="278"/>
    </location>
</feature>
<name>A0A7R9JZ95_TIMGE</name>
<evidence type="ECO:0000256" key="6">
    <source>
        <dbReference type="ARBA" id="ARBA00022989"/>
    </source>
</evidence>
<dbReference type="SUPFAM" id="SSF52799">
    <property type="entry name" value="(Phosphotyrosine protein) phosphatases II"/>
    <property type="match status" value="2"/>
</dbReference>
<keyword evidence="8" id="KW-0325">Glycoprotein</keyword>
<dbReference type="InterPro" id="IPR000242">
    <property type="entry name" value="PTP_cat"/>
</dbReference>
<dbReference type="Gene3D" id="2.60.40.10">
    <property type="entry name" value="Immunoglobulins"/>
    <property type="match status" value="3"/>
</dbReference>
<evidence type="ECO:0000256" key="4">
    <source>
        <dbReference type="ARBA" id="ARBA00022801"/>
    </source>
</evidence>
<evidence type="ECO:0000259" key="10">
    <source>
        <dbReference type="PROSITE" id="PS50056"/>
    </source>
</evidence>
<dbReference type="CDD" id="cd00063">
    <property type="entry name" value="FN3"/>
    <property type="match status" value="3"/>
</dbReference>
<evidence type="ECO:0000256" key="8">
    <source>
        <dbReference type="ARBA" id="ARBA00023180"/>
    </source>
</evidence>
<dbReference type="InterPro" id="IPR000387">
    <property type="entry name" value="Tyr_Pase_dom"/>
</dbReference>
<dbReference type="SMART" id="SM00060">
    <property type="entry name" value="FN3"/>
    <property type="match status" value="3"/>
</dbReference>
<evidence type="ECO:0000313" key="12">
    <source>
        <dbReference type="EMBL" id="CAD7592708.1"/>
    </source>
</evidence>
<proteinExistence type="predicted"/>
<evidence type="ECO:0000256" key="2">
    <source>
        <dbReference type="ARBA" id="ARBA00022692"/>
    </source>
</evidence>
<evidence type="ECO:0000256" key="3">
    <source>
        <dbReference type="ARBA" id="ARBA00022729"/>
    </source>
</evidence>
<evidence type="ECO:0000259" key="11">
    <source>
        <dbReference type="PROSITE" id="PS50853"/>
    </source>
</evidence>
<keyword evidence="7" id="KW-0472">Membrane</keyword>
<dbReference type="InterPro" id="IPR013783">
    <property type="entry name" value="Ig-like_fold"/>
</dbReference>
<evidence type="ECO:0008006" key="13">
    <source>
        <dbReference type="Google" id="ProtNLM"/>
    </source>
</evidence>
<keyword evidence="6" id="KW-1133">Transmembrane helix</keyword>
<evidence type="ECO:0000256" key="5">
    <source>
        <dbReference type="ARBA" id="ARBA00022912"/>
    </source>
</evidence>
<dbReference type="InterPro" id="IPR029021">
    <property type="entry name" value="Prot-tyrosine_phosphatase-like"/>
</dbReference>
<evidence type="ECO:0000256" key="7">
    <source>
        <dbReference type="ARBA" id="ARBA00023136"/>
    </source>
</evidence>
<sequence length="717" mass="80187">MSAPGKVKAVLLNKTSAVSMDVSWETPEVNSTCITGYRLYWGDNSSAATTNNTLHYRIDDLEACTEYNVSVVAVAEQTGIDTLFSTSVSNETTTDVATPGKVGNLTTREVTATSLNISWLPTTHQACITGYTVCWNSKCTNIRDQHYLIQALLPCTEYSVWVAAVADTSSSDSVDIKNTTSVAVPGPVIDLQATNTTSQTVNMMWTQPRTNWTCVKEYKVCWKDGNTAQTCTITDNTSYTITHLMAATNYSVQVGALNAIGELSTLSDISIFTSTLPLAPHTPVTPVIIAVIVILTAGISATVLYMHCKGILLWPPNKHLDPGVRPPPIPLKTFDGQCRQLLDTPSRLSNEYQLLATLCSDISTTQPSLVGQQIDNRKKNRYVNIIPYDATRVKLDIIGGDYATDYINASFIKGYSGEEEYIATQGPKEETCRDHDASFVSGLQRGEEEYIATQGPKEETCADFWRMVYQHNVKLIVMVTQFEEQNKVKCHRYFPPLRENLVIGDFVVRCTTELSFPIYTDRTLVIHKNGRKKSVKHLHFQEWPDFGCPENTHFMLQFCSTMRQHIEDDAGLTVVHCSAGVGRTGTLIAIDILLQHIKENKKIDIFNTVYQLRQQRTNMVQTELQYKYIYQCLLEALQDAAFIHPGKLSSPAQSPEPIYENMLGHSPYEKLVKSVYWDCHNLDLREPLQSNVYLPTSWPLTGVPKVSWSPRGLRKIN</sequence>
<feature type="domain" description="Tyrosine-protein phosphatase" evidence="9">
    <location>
        <begin position="348"/>
        <end position="636"/>
    </location>
</feature>
<keyword evidence="4" id="KW-0378">Hydrolase</keyword>
<dbReference type="PROSITE" id="PS50055">
    <property type="entry name" value="TYR_PHOSPHATASE_PTP"/>
    <property type="match status" value="1"/>
</dbReference>
<protein>
    <recommendedName>
        <fullName evidence="13">Protein-tyrosine-phosphatase</fullName>
    </recommendedName>
</protein>
<dbReference type="InterPro" id="IPR003961">
    <property type="entry name" value="FN3_dom"/>
</dbReference>
<evidence type="ECO:0000256" key="1">
    <source>
        <dbReference type="ARBA" id="ARBA00004167"/>
    </source>
</evidence>
<dbReference type="InterPro" id="IPR003595">
    <property type="entry name" value="Tyr_Pase_cat"/>
</dbReference>
<dbReference type="SMART" id="SM00404">
    <property type="entry name" value="PTPc_motif"/>
    <property type="match status" value="1"/>
</dbReference>
<gene>
    <name evidence="12" type="ORF">TGEB3V08_LOCUS5029</name>
</gene>
<keyword evidence="2" id="KW-0812">Transmembrane</keyword>
<dbReference type="PANTHER" id="PTHR46957">
    <property type="entry name" value="CYTOKINE RECEPTOR"/>
    <property type="match status" value="1"/>
</dbReference>
<dbReference type="SMART" id="SM00194">
    <property type="entry name" value="PTPc"/>
    <property type="match status" value="1"/>
</dbReference>
<dbReference type="PRINTS" id="PR00700">
    <property type="entry name" value="PRTYPHPHTASE"/>
</dbReference>
<dbReference type="PANTHER" id="PTHR46957:SF3">
    <property type="entry name" value="CYTOKINE RECEPTOR"/>
    <property type="match status" value="1"/>
</dbReference>
<organism evidence="12">
    <name type="scientific">Timema genevievae</name>
    <name type="common">Walking stick</name>
    <dbReference type="NCBI Taxonomy" id="629358"/>
    <lineage>
        <taxon>Eukaryota</taxon>
        <taxon>Metazoa</taxon>
        <taxon>Ecdysozoa</taxon>
        <taxon>Arthropoda</taxon>
        <taxon>Hexapoda</taxon>
        <taxon>Insecta</taxon>
        <taxon>Pterygota</taxon>
        <taxon>Neoptera</taxon>
        <taxon>Polyneoptera</taxon>
        <taxon>Phasmatodea</taxon>
        <taxon>Timematodea</taxon>
        <taxon>Timematoidea</taxon>
        <taxon>Timematidae</taxon>
        <taxon>Timema</taxon>
    </lineage>
</organism>
<dbReference type="Pfam" id="PF00041">
    <property type="entry name" value="fn3"/>
    <property type="match status" value="3"/>
</dbReference>
<dbReference type="PROSITE" id="PS50056">
    <property type="entry name" value="TYR_PHOSPHATASE_2"/>
    <property type="match status" value="1"/>
</dbReference>
<dbReference type="InterPro" id="IPR050713">
    <property type="entry name" value="RTP_Phos/Ushers"/>
</dbReference>
<dbReference type="InterPro" id="IPR016130">
    <property type="entry name" value="Tyr_Pase_AS"/>
</dbReference>
<dbReference type="EMBL" id="OE840807">
    <property type="protein sequence ID" value="CAD7592708.1"/>
    <property type="molecule type" value="Genomic_DNA"/>
</dbReference>
<feature type="domain" description="Tyrosine specific protein phosphatases" evidence="10">
    <location>
        <begin position="556"/>
        <end position="627"/>
    </location>
</feature>
<accession>A0A7R9JZ95</accession>
<dbReference type="GO" id="GO:0004725">
    <property type="term" value="F:protein tyrosine phosphatase activity"/>
    <property type="evidence" value="ECO:0007669"/>
    <property type="project" value="InterPro"/>
</dbReference>
<dbReference type="AlphaFoldDB" id="A0A7R9JZ95"/>
<feature type="domain" description="Fibronectin type-III" evidence="11">
    <location>
        <begin position="3"/>
        <end position="97"/>
    </location>
</feature>
<dbReference type="CDD" id="cd00047">
    <property type="entry name" value="PTPc"/>
    <property type="match status" value="1"/>
</dbReference>
<dbReference type="GO" id="GO:0016020">
    <property type="term" value="C:membrane"/>
    <property type="evidence" value="ECO:0007669"/>
    <property type="project" value="UniProtKB-SubCell"/>
</dbReference>
<dbReference type="SUPFAM" id="SSF49265">
    <property type="entry name" value="Fibronectin type III"/>
    <property type="match status" value="2"/>
</dbReference>
<dbReference type="GO" id="GO:0048666">
    <property type="term" value="P:neuron development"/>
    <property type="evidence" value="ECO:0007669"/>
    <property type="project" value="UniProtKB-ARBA"/>
</dbReference>
<reference evidence="12" key="1">
    <citation type="submission" date="2020-11" db="EMBL/GenBank/DDBJ databases">
        <authorList>
            <person name="Tran Van P."/>
        </authorList>
    </citation>
    <scope>NUCLEOTIDE SEQUENCE</scope>
</reference>
<dbReference type="PROSITE" id="PS50853">
    <property type="entry name" value="FN3"/>
    <property type="match status" value="3"/>
</dbReference>
<keyword evidence="3" id="KW-0732">Signal</keyword>
<dbReference type="PROSITE" id="PS00383">
    <property type="entry name" value="TYR_PHOSPHATASE_1"/>
    <property type="match status" value="1"/>
</dbReference>
<evidence type="ECO:0000259" key="9">
    <source>
        <dbReference type="PROSITE" id="PS50055"/>
    </source>
</evidence>
<comment type="subcellular location">
    <subcellularLocation>
        <location evidence="1">Membrane</location>
        <topology evidence="1">Single-pass membrane protein</topology>
    </subcellularLocation>
</comment>
<dbReference type="Gene3D" id="3.90.190.10">
    <property type="entry name" value="Protein tyrosine phosphatase superfamily"/>
    <property type="match status" value="2"/>
</dbReference>
<keyword evidence="5" id="KW-0904">Protein phosphatase</keyword>
<dbReference type="InterPro" id="IPR036116">
    <property type="entry name" value="FN3_sf"/>
</dbReference>
<feature type="domain" description="Fibronectin type-III" evidence="11">
    <location>
        <begin position="101"/>
        <end position="185"/>
    </location>
</feature>
<dbReference type="Pfam" id="PF00102">
    <property type="entry name" value="Y_phosphatase"/>
    <property type="match status" value="2"/>
</dbReference>